<dbReference type="GO" id="GO:0042130">
    <property type="term" value="P:negative regulation of T cell proliferation"/>
    <property type="evidence" value="ECO:0007669"/>
    <property type="project" value="Ensembl"/>
</dbReference>
<dbReference type="GO" id="GO:0031464">
    <property type="term" value="C:Cul4A-RING E3 ubiquitin ligase complex"/>
    <property type="evidence" value="ECO:0007669"/>
    <property type="project" value="Ensembl"/>
</dbReference>
<dbReference type="GeneID" id="100552193"/>
<dbReference type="Bgee" id="ENSACAG00000004573">
    <property type="expression patterns" value="Expressed in dewlap and 12 other cell types or tissues"/>
</dbReference>
<dbReference type="eggNOG" id="ENOG502QQAV">
    <property type="taxonomic scope" value="Eukaryota"/>
</dbReference>
<dbReference type="STRING" id="28377.ENSACAP00000004519"/>
<protein>
    <submittedName>
        <fullName evidence="1">Glomulin, FKBP associated protein</fullName>
    </submittedName>
</protein>
<reference evidence="1" key="3">
    <citation type="submission" date="2025-09" db="UniProtKB">
        <authorList>
            <consortium name="Ensembl"/>
        </authorList>
    </citation>
    <scope>IDENTIFICATION</scope>
</reference>
<sequence length="592" mass="67878">MAEEELRAIIQRCQILDEADFKGEDFNLFQVAGQKCLDEGYISEVLEVVQNEKNVVIVKSMGWNLIGPLIRSILKHKQDEIERKQCLTMLERLIQVCSPKELLLGFLEQIEQASQENVSQTILILLDPLHEVLLKLGNKKAYSVGLSLSTILDQLSLLPVPYTKHQLEEDEHGLCRCCTALPCFVRPFVDEVVQHLEDSSNRGCRELKEELLAFCLKSIKYPLLVAELDHVPEETAENPFRQFAADILDILQDIRELFPKVFSQHGCRNESWDDEELTKIDHEQHADSLACLSYLIFVQNCFGLNCFPTIFDPSYILQCNMVHIKVLLNKKEEPVLSKGLALLENCLLRLENDSLHTERLDFKVFVATSEDLVKVATMCPFEPLRKKSLKVLQLYIDKFEEEGKYILFRCLLQSSNHSGMEAYIIQNIKNQIDLALQKPEGSSFFLGNTLIKLLDNVLLLPEGASTDLLQNSDRIMAALNLLRYLFIKDKEYENRTSLWKELYKIQQTFLKPLYTALFLSKQHYKAEIKRRRENKGESSTSATSTSITVGGKKMSKLTSQMELQVLHSALVTFDLIESILARVEELTDTFSY</sequence>
<dbReference type="GO" id="GO:0031625">
    <property type="term" value="F:ubiquitin protein ligase binding"/>
    <property type="evidence" value="ECO:0007669"/>
    <property type="project" value="Ensembl"/>
</dbReference>
<evidence type="ECO:0000313" key="1">
    <source>
        <dbReference type="Ensembl" id="ENSACAP00000004519.3"/>
    </source>
</evidence>
<keyword evidence="2" id="KW-1185">Reference proteome</keyword>
<proteinExistence type="predicted"/>
<dbReference type="GO" id="GO:0005737">
    <property type="term" value="C:cytoplasm"/>
    <property type="evidence" value="ECO:0000318"/>
    <property type="project" value="GO_Central"/>
</dbReference>
<dbReference type="GO" id="GO:0042692">
    <property type="term" value="P:muscle cell differentiation"/>
    <property type="evidence" value="ECO:0007669"/>
    <property type="project" value="Ensembl"/>
</dbReference>
<dbReference type="Pfam" id="PF08568">
    <property type="entry name" value="Kinetochor_Ybp2"/>
    <property type="match status" value="1"/>
</dbReference>
<dbReference type="InParanoid" id="G1KD05"/>
<dbReference type="GO" id="GO:0007166">
    <property type="term" value="P:cell surface receptor signaling pathway"/>
    <property type="evidence" value="ECO:0007669"/>
    <property type="project" value="Ensembl"/>
</dbReference>
<name>G1KD05_ANOCA</name>
<gene>
    <name evidence="1" type="primary">GLMN</name>
</gene>
<dbReference type="GO" id="GO:0032434">
    <property type="term" value="P:regulation of proteasomal ubiquitin-dependent protein catabolic process"/>
    <property type="evidence" value="ECO:0007669"/>
    <property type="project" value="Ensembl"/>
</dbReference>
<dbReference type="HOGENOM" id="CLU_029654_3_0_1"/>
<dbReference type="GO" id="GO:0001843">
    <property type="term" value="P:neural tube closure"/>
    <property type="evidence" value="ECO:0007669"/>
    <property type="project" value="Ensembl"/>
</dbReference>
<dbReference type="GO" id="GO:0055105">
    <property type="term" value="F:ubiquitin-protein transferase inhibitor activity"/>
    <property type="evidence" value="ECO:0000318"/>
    <property type="project" value="GO_Central"/>
</dbReference>
<dbReference type="KEGG" id="acs:100552193"/>
<dbReference type="OrthoDB" id="619536at2759"/>
<dbReference type="AlphaFoldDB" id="G1KD05"/>
<dbReference type="InterPro" id="IPR013877">
    <property type="entry name" value="YAP-bd/ALF4/Glomulin"/>
</dbReference>
<dbReference type="CTD" id="11146"/>
<dbReference type="Proteomes" id="UP000001646">
    <property type="component" value="Chromosome 4"/>
</dbReference>
<dbReference type="Ensembl" id="ENSACAT00000004623.4">
    <property type="protein sequence ID" value="ENSACAP00000004519.3"/>
    <property type="gene ID" value="ENSACAG00000004573.4"/>
</dbReference>
<dbReference type="GO" id="GO:0001570">
    <property type="term" value="P:vasculogenesis"/>
    <property type="evidence" value="ECO:0007669"/>
    <property type="project" value="Ensembl"/>
</dbReference>
<dbReference type="GO" id="GO:0031462">
    <property type="term" value="C:Cul2-RING ubiquitin ligase complex"/>
    <property type="evidence" value="ECO:0007669"/>
    <property type="project" value="Ensembl"/>
</dbReference>
<dbReference type="InterPro" id="IPR019516">
    <property type="entry name" value="Glomulin/ALF4"/>
</dbReference>
<dbReference type="PANTHER" id="PTHR15430">
    <property type="entry name" value="GLOMULIN"/>
    <property type="match status" value="1"/>
</dbReference>
<dbReference type="GO" id="GO:0032743">
    <property type="term" value="P:positive regulation of interleukin-2 production"/>
    <property type="evidence" value="ECO:0007669"/>
    <property type="project" value="Ensembl"/>
</dbReference>
<dbReference type="GeneTree" id="ENSGT00390000018446"/>
<organism evidence="1 2">
    <name type="scientific">Anolis carolinensis</name>
    <name type="common">Green anole</name>
    <name type="synonym">American chameleon</name>
    <dbReference type="NCBI Taxonomy" id="28377"/>
    <lineage>
        <taxon>Eukaryota</taxon>
        <taxon>Metazoa</taxon>
        <taxon>Chordata</taxon>
        <taxon>Craniata</taxon>
        <taxon>Vertebrata</taxon>
        <taxon>Euteleostomi</taxon>
        <taxon>Lepidosauria</taxon>
        <taxon>Squamata</taxon>
        <taxon>Bifurcata</taxon>
        <taxon>Unidentata</taxon>
        <taxon>Episquamata</taxon>
        <taxon>Toxicofera</taxon>
        <taxon>Iguania</taxon>
        <taxon>Dactyloidae</taxon>
        <taxon>Anolis</taxon>
    </lineage>
</organism>
<dbReference type="GO" id="GO:0040029">
    <property type="term" value="P:epigenetic regulation of gene expression"/>
    <property type="evidence" value="ECO:0007669"/>
    <property type="project" value="Ensembl"/>
</dbReference>
<reference evidence="1 2" key="1">
    <citation type="submission" date="2009-12" db="EMBL/GenBank/DDBJ databases">
        <title>The Genome Sequence of Anolis carolinensis (Green Anole Lizard).</title>
        <authorList>
            <consortium name="The Genome Sequencing Platform"/>
            <person name="Di Palma F."/>
            <person name="Alfoldi J."/>
            <person name="Heiman D."/>
            <person name="Young S."/>
            <person name="Grabherr M."/>
            <person name="Johnson J."/>
            <person name="Lander E.S."/>
            <person name="Lindblad-Toh K."/>
        </authorList>
    </citation>
    <scope>NUCLEOTIDE SEQUENCE [LARGE SCALE GENOMIC DNA]</scope>
    <source>
        <strain evidence="1 2">JBL SC #1</strain>
    </source>
</reference>
<dbReference type="GO" id="GO:0031463">
    <property type="term" value="C:Cul3-RING ubiquitin ligase complex"/>
    <property type="evidence" value="ECO:0007669"/>
    <property type="project" value="Ensembl"/>
</dbReference>
<reference evidence="1" key="2">
    <citation type="submission" date="2025-08" db="UniProtKB">
        <authorList>
            <consortium name="Ensembl"/>
        </authorList>
    </citation>
    <scope>IDENTIFICATION</scope>
</reference>
<accession>G1KD05</accession>
<dbReference type="GO" id="GO:0005171">
    <property type="term" value="F:hepatocyte growth factor receptor binding"/>
    <property type="evidence" value="ECO:0007669"/>
    <property type="project" value="Ensembl"/>
</dbReference>
<evidence type="ECO:0000313" key="2">
    <source>
        <dbReference type="Proteomes" id="UP000001646"/>
    </source>
</evidence>
<dbReference type="PANTHER" id="PTHR15430:SF1">
    <property type="entry name" value="GLOMULIN"/>
    <property type="match status" value="1"/>
</dbReference>
<dbReference type="GO" id="GO:0042327">
    <property type="term" value="P:positive regulation of phosphorylation"/>
    <property type="evidence" value="ECO:0007669"/>
    <property type="project" value="Ensembl"/>
</dbReference>